<dbReference type="AlphaFoldDB" id="A0A0F7ZKP7"/>
<keyword evidence="3" id="KW-1185">Reference proteome</keyword>
<dbReference type="InterPro" id="IPR011009">
    <property type="entry name" value="Kinase-like_dom_sf"/>
</dbReference>
<accession>A0A0F7ZKP7</accession>
<organism evidence="2 3">
    <name type="scientific">Hirsutella minnesotensis 3608</name>
    <dbReference type="NCBI Taxonomy" id="1043627"/>
    <lineage>
        <taxon>Eukaryota</taxon>
        <taxon>Fungi</taxon>
        <taxon>Dikarya</taxon>
        <taxon>Ascomycota</taxon>
        <taxon>Pezizomycotina</taxon>
        <taxon>Sordariomycetes</taxon>
        <taxon>Hypocreomycetidae</taxon>
        <taxon>Hypocreales</taxon>
        <taxon>Ophiocordycipitaceae</taxon>
        <taxon>Hirsutella</taxon>
    </lineage>
</organism>
<proteinExistence type="predicted"/>
<evidence type="ECO:0000313" key="3">
    <source>
        <dbReference type="Proteomes" id="UP000054481"/>
    </source>
</evidence>
<gene>
    <name evidence="2" type="ORF">HIM_09909</name>
</gene>
<feature type="compositionally biased region" description="Basic and acidic residues" evidence="1">
    <location>
        <begin position="52"/>
        <end position="61"/>
    </location>
</feature>
<protein>
    <recommendedName>
        <fullName evidence="4">Protein kinase domain-containing protein</fullName>
    </recommendedName>
</protein>
<dbReference type="Gene3D" id="1.10.510.10">
    <property type="entry name" value="Transferase(Phosphotransferase) domain 1"/>
    <property type="match status" value="1"/>
</dbReference>
<dbReference type="SUPFAM" id="SSF56112">
    <property type="entry name" value="Protein kinase-like (PK-like)"/>
    <property type="match status" value="1"/>
</dbReference>
<feature type="region of interest" description="Disordered" evidence="1">
    <location>
        <begin position="29"/>
        <end position="81"/>
    </location>
</feature>
<dbReference type="OrthoDB" id="4226417at2759"/>
<dbReference type="EMBL" id="KQ030611">
    <property type="protein sequence ID" value="KJZ70685.1"/>
    <property type="molecule type" value="Genomic_DNA"/>
</dbReference>
<evidence type="ECO:0000313" key="2">
    <source>
        <dbReference type="EMBL" id="KJZ70685.1"/>
    </source>
</evidence>
<name>A0A0F7ZKP7_9HYPO</name>
<dbReference type="Proteomes" id="UP000054481">
    <property type="component" value="Unassembled WGS sequence"/>
</dbReference>
<evidence type="ECO:0000256" key="1">
    <source>
        <dbReference type="SAM" id="MobiDB-lite"/>
    </source>
</evidence>
<sequence length="352" mass="39098">MAPAGDKDTKHQTYFPFNELDNLYVLKPSPEAKPLFTPSGLGLPTPAQPETPRLDQEDAKRKGVKPGVKASPEAKVKSEATPADIVETRSDQPRAAPYPPWDYLFNLELGVSRRFVVAQSRSKLPGHFLIQKLSLPQLRRIQLVKHQSFVQPVHTVALGQSYLIAWPFMPMSLLEVANNRLLDDVKCAAILGQVSHPCPDRDLAAKTLMGLQVIQGLRHLYSQGLEHGQICCSNILINFDGFVKISGHEECRDLSQDGDIPGLIRLIMELVNGYYKQDSNPGINNPDMLDKIPLTCDFLAFLSPLRPDAMNDLDEHPLLKLAWSPKALAGMISQVLYFNSWTAGYPASIDDL</sequence>
<reference evidence="2 3" key="1">
    <citation type="journal article" date="2014" name="Genome Biol. Evol.">
        <title>Comparative genomics and transcriptomics analyses reveal divergent lifestyle features of nematode endoparasitic fungus Hirsutella minnesotensis.</title>
        <authorList>
            <person name="Lai Y."/>
            <person name="Liu K."/>
            <person name="Zhang X."/>
            <person name="Zhang X."/>
            <person name="Li K."/>
            <person name="Wang N."/>
            <person name="Shu C."/>
            <person name="Wu Y."/>
            <person name="Wang C."/>
            <person name="Bushley K.E."/>
            <person name="Xiang M."/>
            <person name="Liu X."/>
        </authorList>
    </citation>
    <scope>NUCLEOTIDE SEQUENCE [LARGE SCALE GENOMIC DNA]</scope>
    <source>
        <strain evidence="2 3">3608</strain>
    </source>
</reference>
<evidence type="ECO:0008006" key="4">
    <source>
        <dbReference type="Google" id="ProtNLM"/>
    </source>
</evidence>